<dbReference type="PRINTS" id="PR00138">
    <property type="entry name" value="MATRIXIN"/>
</dbReference>
<feature type="transmembrane region" description="Helical" evidence="6">
    <location>
        <begin position="237"/>
        <end position="263"/>
    </location>
</feature>
<dbReference type="Pfam" id="PF00413">
    <property type="entry name" value="Peptidase_M10"/>
    <property type="match status" value="1"/>
</dbReference>
<proteinExistence type="predicted"/>
<keyword evidence="2" id="KW-0479">Metal-binding</keyword>
<keyword evidence="10" id="KW-1185">Reference proteome</keyword>
<protein>
    <recommendedName>
        <fullName evidence="8">Peptidase metallopeptidase domain-containing protein</fullName>
    </recommendedName>
</protein>
<feature type="signal peptide" evidence="7">
    <location>
        <begin position="1"/>
        <end position="16"/>
    </location>
</feature>
<dbReference type="Gene3D" id="3.40.390.10">
    <property type="entry name" value="Collagenase (Catalytic Domain)"/>
    <property type="match status" value="1"/>
</dbReference>
<accession>A0A177NN68</accession>
<feature type="chain" id="PRO_5008069361" description="Peptidase metallopeptidase domain-containing protein" evidence="7">
    <location>
        <begin position="17"/>
        <end position="271"/>
    </location>
</feature>
<dbReference type="SMART" id="SM00235">
    <property type="entry name" value="ZnMc"/>
    <property type="match status" value="1"/>
</dbReference>
<feature type="domain" description="Peptidase metallopeptidase" evidence="8">
    <location>
        <begin position="67"/>
        <end position="241"/>
    </location>
</feature>
<keyword evidence="6" id="KW-0812">Transmembrane</keyword>
<reference evidence="10" key="1">
    <citation type="submission" date="2016-03" db="EMBL/GenBank/DDBJ databases">
        <authorList>
            <person name="Heylen K."/>
            <person name="De Vos P."/>
            <person name="Vekeman B."/>
        </authorList>
    </citation>
    <scope>NUCLEOTIDE SEQUENCE [LARGE SCALE GENOMIC DNA]</scope>
    <source>
        <strain evidence="10">R-45383</strain>
    </source>
</reference>
<dbReference type="InterPro" id="IPR024079">
    <property type="entry name" value="MetalloPept_cat_dom_sf"/>
</dbReference>
<dbReference type="PANTHER" id="PTHR10201">
    <property type="entry name" value="MATRIX METALLOPROTEINASE"/>
    <property type="match status" value="1"/>
</dbReference>
<keyword evidence="4" id="KW-0862">Zinc</keyword>
<keyword evidence="6" id="KW-0472">Membrane</keyword>
<dbReference type="PANTHER" id="PTHR10201:SF323">
    <property type="entry name" value="MATRIX METALLOPROTEINASE-21"/>
    <property type="match status" value="1"/>
</dbReference>
<keyword evidence="5" id="KW-0482">Metalloprotease</keyword>
<evidence type="ECO:0000256" key="3">
    <source>
        <dbReference type="ARBA" id="ARBA00022801"/>
    </source>
</evidence>
<evidence type="ECO:0000256" key="4">
    <source>
        <dbReference type="ARBA" id="ARBA00022833"/>
    </source>
</evidence>
<keyword evidence="7" id="KW-0732">Signal</keyword>
<keyword evidence="1" id="KW-0645">Protease</keyword>
<dbReference type="Proteomes" id="UP000077628">
    <property type="component" value="Unassembled WGS sequence"/>
</dbReference>
<evidence type="ECO:0000256" key="6">
    <source>
        <dbReference type="SAM" id="Phobius"/>
    </source>
</evidence>
<evidence type="ECO:0000256" key="7">
    <source>
        <dbReference type="SAM" id="SignalP"/>
    </source>
</evidence>
<dbReference type="GO" id="GO:0008270">
    <property type="term" value="F:zinc ion binding"/>
    <property type="evidence" value="ECO:0007669"/>
    <property type="project" value="InterPro"/>
</dbReference>
<name>A0A177NN68_9GAMM</name>
<dbReference type="EMBL" id="LUUK01000163">
    <property type="protein sequence ID" value="OAI19004.1"/>
    <property type="molecule type" value="Genomic_DNA"/>
</dbReference>
<gene>
    <name evidence="9" type="ORF">A1355_05135</name>
</gene>
<dbReference type="SUPFAM" id="SSF55486">
    <property type="entry name" value="Metalloproteases ('zincins'), catalytic domain"/>
    <property type="match status" value="1"/>
</dbReference>
<evidence type="ECO:0000259" key="8">
    <source>
        <dbReference type="SMART" id="SM00235"/>
    </source>
</evidence>
<dbReference type="InterPro" id="IPR001818">
    <property type="entry name" value="Pept_M10_metallopeptidase"/>
</dbReference>
<organism evidence="9 10">
    <name type="scientific">Methylomonas koyamae</name>
    <dbReference type="NCBI Taxonomy" id="702114"/>
    <lineage>
        <taxon>Bacteria</taxon>
        <taxon>Pseudomonadati</taxon>
        <taxon>Pseudomonadota</taxon>
        <taxon>Gammaproteobacteria</taxon>
        <taxon>Methylococcales</taxon>
        <taxon>Methylococcaceae</taxon>
        <taxon>Methylomonas</taxon>
    </lineage>
</organism>
<sequence length="271" mass="27331">MVVGLGLAVLSGAAQAYATFPDGNGGVLKWGGDNTPGTPGGSVTWGFIPEGTAGSAYCDSACSGTAKTSIWIENSPGTGYTLTPLTDLVGYIQAAFDKWAGVANISFVGPLSDSGLPINHAGAGVPDIRIGAFDFSSGGGAVGYAPPPNGGTGSGDIIFAANSFYAFQPGNDGDLFPSASTAPNDFESLLLHEMGHALGLAHPPVGGGCPVMQVVDSACWFRINRELDADDIAGAQYLYGAPAAVPLPAAAGLFASGLFGVLASRRKRRMV</sequence>
<evidence type="ECO:0000256" key="1">
    <source>
        <dbReference type="ARBA" id="ARBA00022670"/>
    </source>
</evidence>
<evidence type="ECO:0000313" key="9">
    <source>
        <dbReference type="EMBL" id="OAI19004.1"/>
    </source>
</evidence>
<dbReference type="GO" id="GO:0006508">
    <property type="term" value="P:proteolysis"/>
    <property type="evidence" value="ECO:0007669"/>
    <property type="project" value="UniProtKB-KW"/>
</dbReference>
<evidence type="ECO:0000256" key="2">
    <source>
        <dbReference type="ARBA" id="ARBA00022723"/>
    </source>
</evidence>
<dbReference type="InterPro" id="IPR021190">
    <property type="entry name" value="Pept_M10A"/>
</dbReference>
<evidence type="ECO:0000256" key="5">
    <source>
        <dbReference type="ARBA" id="ARBA00023049"/>
    </source>
</evidence>
<dbReference type="STRING" id="702114.A1355_05135"/>
<evidence type="ECO:0000313" key="10">
    <source>
        <dbReference type="Proteomes" id="UP000077628"/>
    </source>
</evidence>
<dbReference type="GO" id="GO:0031012">
    <property type="term" value="C:extracellular matrix"/>
    <property type="evidence" value="ECO:0007669"/>
    <property type="project" value="InterPro"/>
</dbReference>
<dbReference type="AlphaFoldDB" id="A0A177NN68"/>
<comment type="caution">
    <text evidence="9">The sequence shown here is derived from an EMBL/GenBank/DDBJ whole genome shotgun (WGS) entry which is preliminary data.</text>
</comment>
<dbReference type="GO" id="GO:0004222">
    <property type="term" value="F:metalloendopeptidase activity"/>
    <property type="evidence" value="ECO:0007669"/>
    <property type="project" value="InterPro"/>
</dbReference>
<keyword evidence="3" id="KW-0378">Hydrolase</keyword>
<keyword evidence="6" id="KW-1133">Transmembrane helix</keyword>
<dbReference type="InterPro" id="IPR006026">
    <property type="entry name" value="Peptidase_Metallo"/>
</dbReference>